<dbReference type="EC" id="1.4.1.13" evidence="2"/>
<dbReference type="PRINTS" id="PR00368">
    <property type="entry name" value="FADPNR"/>
</dbReference>
<accession>A0A7W8JTZ5</accession>
<dbReference type="Gene3D" id="3.50.50.60">
    <property type="entry name" value="FAD/NAD(P)-binding domain"/>
    <property type="match status" value="2"/>
</dbReference>
<dbReference type="InterPro" id="IPR028261">
    <property type="entry name" value="DPD_II"/>
</dbReference>
<reference evidence="2 3" key="1">
    <citation type="submission" date="2020-08" db="EMBL/GenBank/DDBJ databases">
        <title>Genomic Encyclopedia of Type Strains, Phase IV (KMG-IV): sequencing the most valuable type-strain genomes for metagenomic binning, comparative biology and taxonomic classification.</title>
        <authorList>
            <person name="Goeker M."/>
        </authorList>
    </citation>
    <scope>NUCLEOTIDE SEQUENCE [LARGE SCALE GENOMIC DNA]</scope>
    <source>
        <strain evidence="2 3">DSM 27939</strain>
    </source>
</reference>
<dbReference type="PANTHER" id="PTHR42783">
    <property type="entry name" value="GLUTAMATE SYNTHASE [NADPH] SMALL CHAIN"/>
    <property type="match status" value="1"/>
</dbReference>
<dbReference type="PRINTS" id="PR00469">
    <property type="entry name" value="PNDRDTASEII"/>
</dbReference>
<proteinExistence type="predicted"/>
<dbReference type="GO" id="GO:0004355">
    <property type="term" value="F:glutamate synthase (NADPH) activity"/>
    <property type="evidence" value="ECO:0007669"/>
    <property type="project" value="UniProtKB-EC"/>
</dbReference>
<gene>
    <name evidence="2" type="ORF">HNQ08_002237</name>
</gene>
<organism evidence="2 3">
    <name type="scientific">Deinococcus humi</name>
    <dbReference type="NCBI Taxonomy" id="662880"/>
    <lineage>
        <taxon>Bacteria</taxon>
        <taxon>Thermotogati</taxon>
        <taxon>Deinococcota</taxon>
        <taxon>Deinococci</taxon>
        <taxon>Deinococcales</taxon>
        <taxon>Deinococcaceae</taxon>
        <taxon>Deinococcus</taxon>
    </lineage>
</organism>
<comment type="caution">
    <text evidence="2">The sequence shown here is derived from an EMBL/GenBank/DDBJ whole genome shotgun (WGS) entry which is preliminary data.</text>
</comment>
<protein>
    <submittedName>
        <fullName evidence="2">Glutamate synthase (NADPH/NADH) small chain</fullName>
        <ecNumber evidence="2">1.4.1.13</ecNumber>
        <ecNumber evidence="2">1.4.1.14</ecNumber>
    </submittedName>
</protein>
<sequence>MTDHSLVDDALSARNLLPSTPFPSDPRFAPTYPPLSAHEATVEANRCLYCYDAPCIQACPTHIDIPTFIRKIATDNLRGSARTILEANFLGGTCARVCPVEELCEGACVLNAQEKPIAIGRLQRHAVDHAQERGLQLFQPAAPTGRRVAVVGSGPAGISVSAELAKLGHSVTLLEKRELGGGLSTYGIIVLREPVEVSLREVEAVRALGVDVQTGYELTDQAGLNALLADHDAVFLGLGLGAVPAMGIPGEEHLLDGLTYIEHSKLHPELLPQAQQVVVIGAGNTAIDAATIARRRGADVTMLYRRTEAEMTAYRHEYEFALSEGIGYRFLTQPVRVLSEGGRVTGVECVKMVLGVPDPGGRPTPRPLPGSEFTVPCDAVIKAIGQEKPSLAIALGLDVAGGYIVVNETMQTNLPRVYAGGDCVRLRGSASTVMAVQDGKYAAAAIHRQLSGMFSSESLETAHG</sequence>
<evidence type="ECO:0000313" key="3">
    <source>
        <dbReference type="Proteomes" id="UP000552709"/>
    </source>
</evidence>
<dbReference type="PROSITE" id="PS51379">
    <property type="entry name" value="4FE4S_FER_2"/>
    <property type="match status" value="1"/>
</dbReference>
<dbReference type="EMBL" id="JACHFL010000004">
    <property type="protein sequence ID" value="MBB5363139.1"/>
    <property type="molecule type" value="Genomic_DNA"/>
</dbReference>
<name>A0A7W8JTZ5_9DEIO</name>
<feature type="domain" description="4Fe-4S ferredoxin-type" evidence="1">
    <location>
        <begin position="38"/>
        <end position="71"/>
    </location>
</feature>
<dbReference type="SUPFAM" id="SSF51905">
    <property type="entry name" value="FAD/NAD(P)-binding domain"/>
    <property type="match status" value="1"/>
</dbReference>
<dbReference type="Gene3D" id="1.10.1060.10">
    <property type="entry name" value="Alpha-helical ferredoxin"/>
    <property type="match status" value="1"/>
</dbReference>
<dbReference type="GO" id="GO:0051536">
    <property type="term" value="F:iron-sulfur cluster binding"/>
    <property type="evidence" value="ECO:0007669"/>
    <property type="project" value="InterPro"/>
</dbReference>
<dbReference type="RefSeq" id="WP_229789800.1">
    <property type="nucleotide sequence ID" value="NZ_JACHFL010000004.1"/>
</dbReference>
<dbReference type="Pfam" id="PF07992">
    <property type="entry name" value="Pyr_redox_2"/>
    <property type="match status" value="1"/>
</dbReference>
<keyword evidence="2" id="KW-0560">Oxidoreductase</keyword>
<dbReference type="AlphaFoldDB" id="A0A7W8JTZ5"/>
<dbReference type="GO" id="GO:0016040">
    <property type="term" value="F:glutamate synthase (NADH) activity"/>
    <property type="evidence" value="ECO:0007669"/>
    <property type="project" value="UniProtKB-EC"/>
</dbReference>
<keyword evidence="3" id="KW-1185">Reference proteome</keyword>
<dbReference type="InterPro" id="IPR023753">
    <property type="entry name" value="FAD/NAD-binding_dom"/>
</dbReference>
<dbReference type="PANTHER" id="PTHR42783:SF3">
    <property type="entry name" value="GLUTAMATE SYNTHASE [NADPH] SMALL CHAIN-RELATED"/>
    <property type="match status" value="1"/>
</dbReference>
<dbReference type="SUPFAM" id="SSF46548">
    <property type="entry name" value="alpha-helical ferredoxin"/>
    <property type="match status" value="1"/>
</dbReference>
<dbReference type="Proteomes" id="UP000552709">
    <property type="component" value="Unassembled WGS sequence"/>
</dbReference>
<evidence type="ECO:0000313" key="2">
    <source>
        <dbReference type="EMBL" id="MBB5363139.1"/>
    </source>
</evidence>
<dbReference type="InterPro" id="IPR017896">
    <property type="entry name" value="4Fe4S_Fe-S-bd"/>
</dbReference>
<dbReference type="Pfam" id="PF14691">
    <property type="entry name" value="Fer4_20"/>
    <property type="match status" value="1"/>
</dbReference>
<dbReference type="InterPro" id="IPR036188">
    <property type="entry name" value="FAD/NAD-bd_sf"/>
</dbReference>
<dbReference type="InterPro" id="IPR009051">
    <property type="entry name" value="Helical_ferredxn"/>
</dbReference>
<dbReference type="EC" id="1.4.1.14" evidence="2"/>
<evidence type="ECO:0000259" key="1">
    <source>
        <dbReference type="PROSITE" id="PS51379"/>
    </source>
</evidence>